<dbReference type="Gene3D" id="3.30.2090.10">
    <property type="entry name" value="Multidrug efflux transporter AcrB TolC docking domain, DN and DC subdomains"/>
    <property type="match status" value="1"/>
</dbReference>
<reference evidence="3 4" key="1">
    <citation type="submission" date="2018-06" db="EMBL/GenBank/DDBJ databases">
        <authorList>
            <consortium name="Pathogen Informatics"/>
            <person name="Doyle S."/>
        </authorList>
    </citation>
    <scope>NUCLEOTIDE SEQUENCE [LARGE SCALE GENOMIC DNA]</scope>
    <source>
        <strain evidence="3 4">NCTC10418</strain>
    </source>
</reference>
<dbReference type="InterPro" id="IPR001036">
    <property type="entry name" value="Acrflvin-R"/>
</dbReference>
<dbReference type="PANTHER" id="PTHR32063:SF19">
    <property type="entry name" value="CATION EFFLUX SYSTEM PROTEIN CUSA"/>
    <property type="match status" value="1"/>
</dbReference>
<dbReference type="GO" id="GO:0005886">
    <property type="term" value="C:plasma membrane"/>
    <property type="evidence" value="ECO:0007669"/>
    <property type="project" value="TreeGrafter"/>
</dbReference>
<keyword evidence="2" id="KW-0472">Membrane</keyword>
<dbReference type="Gene3D" id="3.30.70.1440">
    <property type="entry name" value="Multidrug efflux transporter AcrB pore domain"/>
    <property type="match status" value="1"/>
</dbReference>
<proteinExistence type="predicted"/>
<dbReference type="PANTHER" id="PTHR32063">
    <property type="match status" value="1"/>
</dbReference>
<dbReference type="InterPro" id="IPR027463">
    <property type="entry name" value="AcrB_DN_DC_subdom"/>
</dbReference>
<protein>
    <submittedName>
        <fullName evidence="3">Cation efflux system protein</fullName>
    </submittedName>
</protein>
<evidence type="ECO:0000313" key="4">
    <source>
        <dbReference type="Proteomes" id="UP000255460"/>
    </source>
</evidence>
<name>A0A376KYQ2_ECOLX</name>
<dbReference type="Pfam" id="PF00873">
    <property type="entry name" value="ACR_tran"/>
    <property type="match status" value="1"/>
</dbReference>
<organism evidence="3 4">
    <name type="scientific">Escherichia coli</name>
    <dbReference type="NCBI Taxonomy" id="562"/>
    <lineage>
        <taxon>Bacteria</taxon>
        <taxon>Pseudomonadati</taxon>
        <taxon>Pseudomonadota</taxon>
        <taxon>Gammaproteobacteria</taxon>
        <taxon>Enterobacterales</taxon>
        <taxon>Enterobacteriaceae</taxon>
        <taxon>Escherichia</taxon>
    </lineage>
</organism>
<dbReference type="EMBL" id="UFZQ01000001">
    <property type="protein sequence ID" value="STE87738.1"/>
    <property type="molecule type" value="Genomic_DNA"/>
</dbReference>
<dbReference type="Proteomes" id="UP000255460">
    <property type="component" value="Unassembled WGS sequence"/>
</dbReference>
<evidence type="ECO:0000313" key="3">
    <source>
        <dbReference type="EMBL" id="STE87738.1"/>
    </source>
</evidence>
<keyword evidence="1" id="KW-0812">Transmembrane</keyword>
<accession>A0A376KYQ2</accession>
<keyword evidence="2" id="KW-1133">Transmembrane helix</keyword>
<gene>
    <name evidence="3" type="primary">cusA_2</name>
    <name evidence="3" type="ORF">NCTC10418_05423</name>
</gene>
<evidence type="ECO:0000256" key="1">
    <source>
        <dbReference type="ARBA" id="ARBA00022692"/>
    </source>
</evidence>
<sequence>MARTVPGVASALAERLEGGRYINVEINREKAARYGMTVADVQLFVTSAGGRGRWLAKRWKGLPVYPINLRYPQSWRDSPQALRQLPILTPMKQQITLADVADVKVSTGPSDAGKTENAPPDEAGFISMPAIVTWCRWFTICKKR</sequence>
<dbReference type="GO" id="GO:0042910">
    <property type="term" value="F:xenobiotic transmembrane transporter activity"/>
    <property type="evidence" value="ECO:0007669"/>
    <property type="project" value="TreeGrafter"/>
</dbReference>
<evidence type="ECO:0000256" key="2">
    <source>
        <dbReference type="ARBA" id="ARBA00022989"/>
    </source>
</evidence>
<dbReference type="SUPFAM" id="SSF82714">
    <property type="entry name" value="Multidrug efflux transporter AcrB TolC docking domain, DN and DC subdomains"/>
    <property type="match status" value="1"/>
</dbReference>
<dbReference type="AlphaFoldDB" id="A0A376KYQ2"/>